<feature type="signal peptide" evidence="7">
    <location>
        <begin position="1"/>
        <end position="39"/>
    </location>
</feature>
<dbReference type="PRINTS" id="PR00948">
    <property type="entry name" value="ELICITIN"/>
</dbReference>
<evidence type="ECO:0000256" key="1">
    <source>
        <dbReference type="ARBA" id="ARBA00004613"/>
    </source>
</evidence>
<evidence type="ECO:0000256" key="5">
    <source>
        <dbReference type="ARBA" id="ARBA00023157"/>
    </source>
</evidence>
<evidence type="ECO:0000256" key="4">
    <source>
        <dbReference type="ARBA" id="ARBA00022978"/>
    </source>
</evidence>
<dbReference type="InterPro" id="IPR036470">
    <property type="entry name" value="Elicitin_sf"/>
</dbReference>
<dbReference type="SMART" id="SM01187">
    <property type="entry name" value="Elicitin"/>
    <property type="match status" value="1"/>
</dbReference>
<dbReference type="AlphaFoldDB" id="A0A9W6X8H6"/>
<feature type="chain" id="PRO_5040818590" description="Elicitin" evidence="7">
    <location>
        <begin position="40"/>
        <end position="140"/>
    </location>
</feature>
<proteinExistence type="inferred from homology"/>
<dbReference type="OrthoDB" id="118103at2759"/>
<protein>
    <recommendedName>
        <fullName evidence="6">Elicitin</fullName>
    </recommendedName>
</protein>
<evidence type="ECO:0000256" key="3">
    <source>
        <dbReference type="ARBA" id="ARBA00022525"/>
    </source>
</evidence>
<keyword evidence="5 6" id="KW-1015">Disulfide bond</keyword>
<keyword evidence="4 6" id="KW-0928">Hypersensitive response elicitation</keyword>
<reference evidence="8" key="1">
    <citation type="submission" date="2023-04" db="EMBL/GenBank/DDBJ databases">
        <title>Phytophthora lilii NBRC 32176.</title>
        <authorList>
            <person name="Ichikawa N."/>
            <person name="Sato H."/>
            <person name="Tonouchi N."/>
        </authorList>
    </citation>
    <scope>NUCLEOTIDE SEQUENCE</scope>
    <source>
        <strain evidence="8">NBRC 32176</strain>
    </source>
</reference>
<comment type="caution">
    <text evidence="8">The sequence shown here is derived from an EMBL/GenBank/DDBJ whole genome shotgun (WGS) entry which is preliminary data.</text>
</comment>
<sequence>MPPSDHSAICVANHTNPTAMNFTALFAVTVAALIGSASATTCTASQQTAAYNTLVNLLSESSFTKCSSDSGYSMITAKALPTPKQKKAMCASTSCKKMIKKIISLNPPNCDLTVPTSGLVLNVYEMAHDFSSDCKKLKAL</sequence>
<keyword evidence="9" id="KW-1185">Reference proteome</keyword>
<evidence type="ECO:0000313" key="8">
    <source>
        <dbReference type="EMBL" id="GMF33565.1"/>
    </source>
</evidence>
<dbReference type="Proteomes" id="UP001165083">
    <property type="component" value="Unassembled WGS sequence"/>
</dbReference>
<comment type="similarity">
    <text evidence="2 6">Belongs to the elicitin family.</text>
</comment>
<evidence type="ECO:0000256" key="7">
    <source>
        <dbReference type="SAM" id="SignalP"/>
    </source>
</evidence>
<dbReference type="SUPFAM" id="SSF48647">
    <property type="entry name" value="Fungal elicitin"/>
    <property type="match status" value="1"/>
</dbReference>
<organism evidence="8 9">
    <name type="scientific">Phytophthora lilii</name>
    <dbReference type="NCBI Taxonomy" id="2077276"/>
    <lineage>
        <taxon>Eukaryota</taxon>
        <taxon>Sar</taxon>
        <taxon>Stramenopiles</taxon>
        <taxon>Oomycota</taxon>
        <taxon>Peronosporomycetes</taxon>
        <taxon>Peronosporales</taxon>
        <taxon>Peronosporaceae</taxon>
        <taxon>Phytophthora</taxon>
    </lineage>
</organism>
<dbReference type="Gene3D" id="1.10.239.10">
    <property type="entry name" value="Elicitin domain"/>
    <property type="match status" value="1"/>
</dbReference>
<name>A0A9W6X8H6_9STRA</name>
<dbReference type="EMBL" id="BSXW01001088">
    <property type="protein sequence ID" value="GMF33565.1"/>
    <property type="molecule type" value="Genomic_DNA"/>
</dbReference>
<dbReference type="GO" id="GO:0052040">
    <property type="term" value="P:symbiont-mediated perturbation of host programmed cell death"/>
    <property type="evidence" value="ECO:0007669"/>
    <property type="project" value="UniProtKB-UniRule"/>
</dbReference>
<evidence type="ECO:0000256" key="6">
    <source>
        <dbReference type="RuleBase" id="RU368111"/>
    </source>
</evidence>
<keyword evidence="7" id="KW-0732">Signal</keyword>
<accession>A0A9W6X8H6</accession>
<dbReference type="InterPro" id="IPR002200">
    <property type="entry name" value="Elicitin"/>
</dbReference>
<dbReference type="Pfam" id="PF00964">
    <property type="entry name" value="Elicitin"/>
    <property type="match status" value="1"/>
</dbReference>
<comment type="function">
    <text evidence="6">Induces local and distal defense responses (incompatible hypersensitive reaction) in plants from the solanaceae and cruciferae families. Elicits leaf necrosis and causes the accumulation of pathogenesis-related proteins. Might interact with the lipidic molecules of the plasma membrane.</text>
</comment>
<keyword evidence="3 6" id="KW-0964">Secreted</keyword>
<comment type="subcellular location">
    <subcellularLocation>
        <location evidence="1 6">Secreted</location>
    </subcellularLocation>
</comment>
<evidence type="ECO:0000256" key="2">
    <source>
        <dbReference type="ARBA" id="ARBA00009544"/>
    </source>
</evidence>
<dbReference type="GO" id="GO:0005576">
    <property type="term" value="C:extracellular region"/>
    <property type="evidence" value="ECO:0007669"/>
    <property type="project" value="UniProtKB-SubCell"/>
</dbReference>
<gene>
    <name evidence="8" type="ORF">Plil01_001430300</name>
</gene>
<evidence type="ECO:0000313" key="9">
    <source>
        <dbReference type="Proteomes" id="UP001165083"/>
    </source>
</evidence>